<reference evidence="2 3" key="1">
    <citation type="submission" date="2018-06" db="EMBL/GenBank/DDBJ databases">
        <title>Serratia marcescens genome sequencing and assembly.</title>
        <authorList>
            <person name="Martins R.C.R."/>
            <person name="Perdigao-Neto L.V."/>
            <person name="Costa S.F."/>
            <person name="Levin A.S.S."/>
        </authorList>
    </citation>
    <scope>NUCLEOTIDE SEQUENCE [LARGE SCALE GENOMIC DNA]</scope>
    <source>
        <strain evidence="2 3">1283</strain>
    </source>
</reference>
<evidence type="ECO:0000313" key="2">
    <source>
        <dbReference type="EMBL" id="PYA75362.1"/>
    </source>
</evidence>
<evidence type="ECO:0000259" key="1">
    <source>
        <dbReference type="Pfam" id="PF20256"/>
    </source>
</evidence>
<feature type="non-terminal residue" evidence="2">
    <location>
        <position position="148"/>
    </location>
</feature>
<comment type="caution">
    <text evidence="2">The sequence shown here is derived from an EMBL/GenBank/DDBJ whole genome shotgun (WGS) entry which is preliminary data.</text>
</comment>
<dbReference type="InterPro" id="IPR006311">
    <property type="entry name" value="TAT_signal"/>
</dbReference>
<accession>A0ABX5NJJ5</accession>
<dbReference type="EMBL" id="QJQB01000008">
    <property type="protein sequence ID" value="PYA75362.1"/>
    <property type="molecule type" value="Genomic_DNA"/>
</dbReference>
<reference evidence="3" key="2">
    <citation type="submission" date="2018-06" db="EMBL/GenBank/DDBJ databases">
        <title>Serratia marcescens genome sequencing and assembly.</title>
        <authorList>
            <person name="Martins R.C."/>
            <person name="Perdigao-Neto L.V."/>
            <person name="Costa S.F."/>
            <person name="Levin A.S.S."/>
        </authorList>
    </citation>
    <scope>NUCLEOTIDE SEQUENCE [LARGE SCALE GENOMIC DNA]</scope>
    <source>
        <strain evidence="3">1283</strain>
    </source>
</reference>
<protein>
    <submittedName>
        <fullName evidence="2">Aldehyde oxidase</fullName>
    </submittedName>
</protein>
<dbReference type="Gene3D" id="3.30.365.10">
    <property type="entry name" value="Aldehyde oxidase/xanthine dehydrogenase, molybdopterin binding domain"/>
    <property type="match status" value="1"/>
</dbReference>
<dbReference type="Pfam" id="PF20256">
    <property type="entry name" value="MoCoBD_2"/>
    <property type="match status" value="1"/>
</dbReference>
<dbReference type="Proteomes" id="UP000247823">
    <property type="component" value="Unassembled WGS sequence"/>
</dbReference>
<dbReference type="PANTHER" id="PTHR47495">
    <property type="entry name" value="ALDEHYDE DEHYDROGENASE"/>
    <property type="match status" value="1"/>
</dbReference>
<name>A0ABX5NJJ5_SERMA</name>
<evidence type="ECO:0000313" key="3">
    <source>
        <dbReference type="Proteomes" id="UP000247823"/>
    </source>
</evidence>
<proteinExistence type="predicted"/>
<dbReference type="PROSITE" id="PS51318">
    <property type="entry name" value="TAT"/>
    <property type="match status" value="1"/>
</dbReference>
<sequence length="148" mass="15236">MSISQVPLSRRRFIVGAGALVIGAYLPSTGALARSAAPAASGAAAFDANAFVQIGADGVVTVISKHTEVGQGVYTGMATLVAEELDADWAQVRVVAAPVDTNIYKNLTFGFQGTGGSSSVANAYEQMRRMGAMARALLVQAAAQSWKT</sequence>
<feature type="domain" description="Aldehyde oxidase/xanthine dehydrogenase second molybdopterin binding" evidence="1">
    <location>
        <begin position="45"/>
        <end position="142"/>
    </location>
</feature>
<gene>
    <name evidence="2" type="ORF">DMW51_00185</name>
</gene>
<dbReference type="InterPro" id="IPR037165">
    <property type="entry name" value="AldOxase/xan_DH_Mopterin-bd_sf"/>
</dbReference>
<keyword evidence="3" id="KW-1185">Reference proteome</keyword>
<dbReference type="SUPFAM" id="SSF56003">
    <property type="entry name" value="Molybdenum cofactor-binding domain"/>
    <property type="match status" value="1"/>
</dbReference>
<dbReference type="InterPro" id="IPR052516">
    <property type="entry name" value="N-heterocyclic_Hydroxylase"/>
</dbReference>
<organism evidence="2 3">
    <name type="scientific">Serratia marcescens</name>
    <dbReference type="NCBI Taxonomy" id="615"/>
    <lineage>
        <taxon>Bacteria</taxon>
        <taxon>Pseudomonadati</taxon>
        <taxon>Pseudomonadota</taxon>
        <taxon>Gammaproteobacteria</taxon>
        <taxon>Enterobacterales</taxon>
        <taxon>Yersiniaceae</taxon>
        <taxon>Serratia</taxon>
    </lineage>
</organism>
<dbReference type="PANTHER" id="PTHR47495:SF2">
    <property type="entry name" value="ALDEHYDE DEHYDROGENASE"/>
    <property type="match status" value="1"/>
</dbReference>
<dbReference type="InterPro" id="IPR046867">
    <property type="entry name" value="AldOxase/xan_DH_MoCoBD2"/>
</dbReference>
<dbReference type="RefSeq" id="WP_146223316.1">
    <property type="nucleotide sequence ID" value="NZ_QJPZ01000009.1"/>
</dbReference>